<reference evidence="7" key="1">
    <citation type="submission" date="2023-05" db="EMBL/GenBank/DDBJ databases">
        <authorList>
            <person name="Stuckert A."/>
        </authorList>
    </citation>
    <scope>NUCLEOTIDE SEQUENCE</scope>
</reference>
<gene>
    <name evidence="7" type="ORF">SPARVUS_LOCUS2219835</name>
</gene>
<proteinExistence type="predicted"/>
<evidence type="ECO:0000256" key="4">
    <source>
        <dbReference type="ARBA" id="ARBA00022833"/>
    </source>
</evidence>
<keyword evidence="4" id="KW-0862">Zinc</keyword>
<dbReference type="PROSITE" id="PS50157">
    <property type="entry name" value="ZINC_FINGER_C2H2_2"/>
    <property type="match status" value="3"/>
</dbReference>
<evidence type="ECO:0000259" key="6">
    <source>
        <dbReference type="PROSITE" id="PS50157"/>
    </source>
</evidence>
<keyword evidence="2" id="KW-0677">Repeat</keyword>
<dbReference type="SUPFAM" id="SSF57667">
    <property type="entry name" value="beta-beta-alpha zinc fingers"/>
    <property type="match status" value="3"/>
</dbReference>
<feature type="domain" description="C2H2-type" evidence="6">
    <location>
        <begin position="137"/>
        <end position="164"/>
    </location>
</feature>
<accession>A0ABN9B687</accession>
<dbReference type="Proteomes" id="UP001162483">
    <property type="component" value="Unassembled WGS sequence"/>
</dbReference>
<dbReference type="InterPro" id="IPR013087">
    <property type="entry name" value="Znf_C2H2_type"/>
</dbReference>
<evidence type="ECO:0000313" key="8">
    <source>
        <dbReference type="Proteomes" id="UP001162483"/>
    </source>
</evidence>
<evidence type="ECO:0000256" key="2">
    <source>
        <dbReference type="ARBA" id="ARBA00022737"/>
    </source>
</evidence>
<dbReference type="PANTHER" id="PTHR23234">
    <property type="entry name" value="ZNF44 PROTEIN"/>
    <property type="match status" value="1"/>
</dbReference>
<name>A0ABN9B687_9NEOB</name>
<evidence type="ECO:0000256" key="5">
    <source>
        <dbReference type="PROSITE-ProRule" id="PRU00042"/>
    </source>
</evidence>
<dbReference type="Gene3D" id="3.30.160.60">
    <property type="entry name" value="Classic Zinc Finger"/>
    <property type="match status" value="4"/>
</dbReference>
<feature type="domain" description="C2H2-type" evidence="6">
    <location>
        <begin position="48"/>
        <end position="78"/>
    </location>
</feature>
<dbReference type="PROSITE" id="PS00028">
    <property type="entry name" value="ZINC_FINGER_C2H2_1"/>
    <property type="match status" value="1"/>
</dbReference>
<evidence type="ECO:0000313" key="7">
    <source>
        <dbReference type="EMBL" id="CAI9543068.1"/>
    </source>
</evidence>
<dbReference type="InterPro" id="IPR050758">
    <property type="entry name" value="Znf_C2H2-type"/>
</dbReference>
<dbReference type="SMART" id="SM00355">
    <property type="entry name" value="ZnF_C2H2"/>
    <property type="match status" value="3"/>
</dbReference>
<keyword evidence="1" id="KW-0479">Metal-binding</keyword>
<sequence>MCFSETSPIFTNHRSHTGTKPYSCLECGKCFSQTSHLYRHQRSQHGVRSCIPVPECGKCFFRGLNCYIHQRSHTGEKLYSCSECGEIFFHRSQSFILFIRDLTQGAADIPGFMCAGNVFQLSPILTHIRDLTQGYNTSCSECGKCFSDTSNLYIHRRSLTGRRPYSCA</sequence>
<keyword evidence="3 5" id="KW-0863">Zinc-finger</keyword>
<dbReference type="PANTHER" id="PTHR23234:SF10">
    <property type="entry name" value="RIKEN CDNA 6720489N17 GENE-RELATED"/>
    <property type="match status" value="1"/>
</dbReference>
<comment type="caution">
    <text evidence="7">The sequence shown here is derived from an EMBL/GenBank/DDBJ whole genome shotgun (WGS) entry which is preliminary data.</text>
</comment>
<dbReference type="Pfam" id="PF00096">
    <property type="entry name" value="zf-C2H2"/>
    <property type="match status" value="2"/>
</dbReference>
<dbReference type="InterPro" id="IPR036236">
    <property type="entry name" value="Znf_C2H2_sf"/>
</dbReference>
<evidence type="ECO:0000256" key="1">
    <source>
        <dbReference type="ARBA" id="ARBA00022723"/>
    </source>
</evidence>
<protein>
    <recommendedName>
        <fullName evidence="6">C2H2-type domain-containing protein</fullName>
    </recommendedName>
</protein>
<dbReference type="EMBL" id="CATNWA010002507">
    <property type="protein sequence ID" value="CAI9543068.1"/>
    <property type="molecule type" value="Genomic_DNA"/>
</dbReference>
<organism evidence="7 8">
    <name type="scientific">Staurois parvus</name>
    <dbReference type="NCBI Taxonomy" id="386267"/>
    <lineage>
        <taxon>Eukaryota</taxon>
        <taxon>Metazoa</taxon>
        <taxon>Chordata</taxon>
        <taxon>Craniata</taxon>
        <taxon>Vertebrata</taxon>
        <taxon>Euteleostomi</taxon>
        <taxon>Amphibia</taxon>
        <taxon>Batrachia</taxon>
        <taxon>Anura</taxon>
        <taxon>Neobatrachia</taxon>
        <taxon>Ranoidea</taxon>
        <taxon>Ranidae</taxon>
        <taxon>Staurois</taxon>
    </lineage>
</organism>
<feature type="domain" description="C2H2-type" evidence="6">
    <location>
        <begin position="22"/>
        <end position="49"/>
    </location>
</feature>
<evidence type="ECO:0000256" key="3">
    <source>
        <dbReference type="ARBA" id="ARBA00022771"/>
    </source>
</evidence>
<keyword evidence="8" id="KW-1185">Reference proteome</keyword>